<reference evidence="1" key="1">
    <citation type="submission" date="2020-06" db="EMBL/GenBank/DDBJ databases">
        <title>Whole Genome Sequence of Halomonas aquamarina MB598.</title>
        <authorList>
            <person name="Pervaiz M."/>
            <person name="Fariq A."/>
            <person name="Yasmin A."/>
            <person name="Welch M."/>
        </authorList>
    </citation>
    <scope>NUCLEOTIDE SEQUENCE</scope>
    <source>
        <strain evidence="1">MB598</strain>
    </source>
</reference>
<protein>
    <submittedName>
        <fullName evidence="1">Fosfomycin resistance glutathione transferase</fullName>
    </submittedName>
</protein>
<name>A0ACC5VW45_9GAMM</name>
<accession>A0ACC5VW45</accession>
<sequence length="132" mass="14642">MITGLNHITLAVSDLERSLHFYTQVLGLTGHAKWNNGAYLSAGKLWLCLSCDEPCAKTDYTHIAFDVAQADFDACCARLEALEVRQWKLNKSEGHSIYILDPDGHKLEIHAGGLQSRLASLVENPYSGLVWL</sequence>
<organism evidence="1 2">
    <name type="scientific">Vreelandella aquamarina</name>
    <dbReference type="NCBI Taxonomy" id="77097"/>
    <lineage>
        <taxon>Bacteria</taxon>
        <taxon>Pseudomonadati</taxon>
        <taxon>Pseudomonadota</taxon>
        <taxon>Gammaproteobacteria</taxon>
        <taxon>Oceanospirillales</taxon>
        <taxon>Halomonadaceae</taxon>
        <taxon>Vreelandella</taxon>
    </lineage>
</organism>
<gene>
    <name evidence="1" type="primary">fos</name>
    <name evidence="1" type="ORF">HW452_12595</name>
</gene>
<evidence type="ECO:0000313" key="1">
    <source>
        <dbReference type="EMBL" id="MBZ5488363.1"/>
    </source>
</evidence>
<evidence type="ECO:0000313" key="2">
    <source>
        <dbReference type="Proteomes" id="UP001319846"/>
    </source>
</evidence>
<proteinExistence type="predicted"/>
<keyword evidence="1" id="KW-0808">Transferase</keyword>
<dbReference type="EMBL" id="JABYQT010000007">
    <property type="protein sequence ID" value="MBZ5488363.1"/>
    <property type="molecule type" value="Genomic_DNA"/>
</dbReference>
<keyword evidence="2" id="KW-1185">Reference proteome</keyword>
<dbReference type="Proteomes" id="UP001319846">
    <property type="component" value="Unassembled WGS sequence"/>
</dbReference>
<comment type="caution">
    <text evidence="1">The sequence shown here is derived from an EMBL/GenBank/DDBJ whole genome shotgun (WGS) entry which is preliminary data.</text>
</comment>